<dbReference type="CDD" id="cd01335">
    <property type="entry name" value="Radical_SAM"/>
    <property type="match status" value="1"/>
</dbReference>
<dbReference type="InterPro" id="IPR003739">
    <property type="entry name" value="Lys_aminomutase/Glu_NH3_mut"/>
</dbReference>
<keyword evidence="2 8" id="KW-0004">4Fe-4S</keyword>
<dbReference type="RefSeq" id="WP_021725798.1">
    <property type="nucleotide sequence ID" value="NZ_AWEZ01000043.1"/>
</dbReference>
<dbReference type="PROSITE" id="PS51918">
    <property type="entry name" value="RADICAL_SAM"/>
    <property type="match status" value="1"/>
</dbReference>
<evidence type="ECO:0000256" key="4">
    <source>
        <dbReference type="ARBA" id="ARBA00022723"/>
    </source>
</evidence>
<evidence type="ECO:0000256" key="7">
    <source>
        <dbReference type="ARBA" id="ARBA00023014"/>
    </source>
</evidence>
<keyword evidence="7 8" id="KW-0411">Iron-sulfur</keyword>
<dbReference type="Pfam" id="PF04055">
    <property type="entry name" value="Radical_SAM"/>
    <property type="match status" value="1"/>
</dbReference>
<dbReference type="PIRSF" id="PIRSF004911">
    <property type="entry name" value="DUF160"/>
    <property type="match status" value="1"/>
</dbReference>
<dbReference type="SFLD" id="SFLDG01070">
    <property type="entry name" value="PLP-dependent"/>
    <property type="match status" value="1"/>
</dbReference>
<comment type="cofactor">
    <cofactor evidence="1">
        <name>pyridoxal 5'-phosphate</name>
        <dbReference type="ChEBI" id="CHEBI:597326"/>
    </cofactor>
</comment>
<dbReference type="GO" id="GO:0051539">
    <property type="term" value="F:4 iron, 4 sulfur cluster binding"/>
    <property type="evidence" value="ECO:0007669"/>
    <property type="project" value="UniProtKB-KW"/>
</dbReference>
<keyword evidence="4 8" id="KW-0479">Metal-binding</keyword>
<dbReference type="SUPFAM" id="SSF102114">
    <property type="entry name" value="Radical SAM enzymes"/>
    <property type="match status" value="1"/>
</dbReference>
<dbReference type="NCBIfam" id="TIGR00238">
    <property type="entry name" value="KamA family radical SAM protein"/>
    <property type="match status" value="1"/>
</dbReference>
<dbReference type="Gene3D" id="3.20.20.70">
    <property type="entry name" value="Aldolase class I"/>
    <property type="match status" value="1"/>
</dbReference>
<proteinExistence type="predicted"/>
<protein>
    <submittedName>
        <fullName evidence="11">KamA family protein</fullName>
    </submittedName>
</protein>
<evidence type="ECO:0000313" key="11">
    <source>
        <dbReference type="EMBL" id="ERL08658.1"/>
    </source>
</evidence>
<dbReference type="PANTHER" id="PTHR30538">
    <property type="entry name" value="LYSINE 2,3-AMINOMUTASE-RELATED"/>
    <property type="match status" value="1"/>
</dbReference>
<feature type="domain" description="Radical SAM core" evidence="10">
    <location>
        <begin position="93"/>
        <end position="309"/>
    </location>
</feature>
<keyword evidence="5" id="KW-0663">Pyridoxal phosphate</keyword>
<keyword evidence="12" id="KW-1185">Reference proteome</keyword>
<evidence type="ECO:0000256" key="6">
    <source>
        <dbReference type="ARBA" id="ARBA00023004"/>
    </source>
</evidence>
<dbReference type="PANTHER" id="PTHR30538:SF0">
    <property type="entry name" value="L-LYSINE 2,3-AMINOMUTASE AQ_1632-RELATED"/>
    <property type="match status" value="1"/>
</dbReference>
<evidence type="ECO:0000259" key="10">
    <source>
        <dbReference type="PROSITE" id="PS51918"/>
    </source>
</evidence>
<feature type="binding site" evidence="8">
    <location>
        <position position="107"/>
    </location>
    <ligand>
        <name>[4Fe-4S] cluster</name>
        <dbReference type="ChEBI" id="CHEBI:49883"/>
        <note>4Fe-4S-S-AdoMet</note>
    </ligand>
</feature>
<dbReference type="OrthoDB" id="9768064at2"/>
<dbReference type="Proteomes" id="UP000016638">
    <property type="component" value="Unassembled WGS sequence"/>
</dbReference>
<gene>
    <name evidence="11" type="ORF">HMPREF1316_0433</name>
</gene>
<sequence length="363" mass="41388">MESWKTLISQGYSDIRGLQGTLGLSDGDVAVVRELQQTFPMFVNPYYLSLIDPNDPDDPIRRMSIPDVSEADRSGSLDTSGEQSNTVMAGLQHKYRETALILSTNQCAMYCRHCFRRRMVGLSEDETSQHLEGMFAYIREHEEISNVLISGGDAFMNSNATIRRYLDGLRDIAHLDLIRFGTRTPVTLPQRITEDDELLGILEEYSKRKRIYVVTQFNHPREITKESTEAIDRLLRLGIPVRNQTVLLRGVNDDARTLGTLLRGLTTIGVIPYYVFQCRPVAGVVNRFQVPLREGYRIVEQAKRMQNGQGKCFRFVLSHVTGKVEILGPAQGEDMLFKYHQAKEESDQGRIFRQPIAEGQRWL</sequence>
<dbReference type="GO" id="GO:0003824">
    <property type="term" value="F:catalytic activity"/>
    <property type="evidence" value="ECO:0007669"/>
    <property type="project" value="InterPro"/>
</dbReference>
<evidence type="ECO:0000256" key="2">
    <source>
        <dbReference type="ARBA" id="ARBA00022485"/>
    </source>
</evidence>
<feature type="binding site" evidence="8">
    <location>
        <position position="111"/>
    </location>
    <ligand>
        <name>[4Fe-4S] cluster</name>
        <dbReference type="ChEBI" id="CHEBI:49883"/>
        <note>4Fe-4S-S-AdoMet</note>
    </ligand>
</feature>
<evidence type="ECO:0000256" key="9">
    <source>
        <dbReference type="SAM" id="MobiDB-lite"/>
    </source>
</evidence>
<evidence type="ECO:0000256" key="1">
    <source>
        <dbReference type="ARBA" id="ARBA00001933"/>
    </source>
</evidence>
<evidence type="ECO:0000256" key="5">
    <source>
        <dbReference type="ARBA" id="ARBA00022898"/>
    </source>
</evidence>
<accession>U2TRD3</accession>
<dbReference type="STRING" id="1125712.HMPREF1316_0433"/>
<dbReference type="AlphaFoldDB" id="U2TRD3"/>
<dbReference type="InterPro" id="IPR058240">
    <property type="entry name" value="rSAM_sf"/>
</dbReference>
<dbReference type="SFLD" id="SFLDS00029">
    <property type="entry name" value="Radical_SAM"/>
    <property type="match status" value="1"/>
</dbReference>
<dbReference type="InterPro" id="IPR013785">
    <property type="entry name" value="Aldolase_TIM"/>
</dbReference>
<reference evidence="11 12" key="1">
    <citation type="submission" date="2013-08" db="EMBL/GenBank/DDBJ databases">
        <authorList>
            <person name="Durkin A.S."/>
            <person name="Haft D.R."/>
            <person name="McCorrison J."/>
            <person name="Torralba M."/>
            <person name="Gillis M."/>
            <person name="Haft D.H."/>
            <person name="Methe B."/>
            <person name="Sutton G."/>
            <person name="Nelson K.E."/>
        </authorList>
    </citation>
    <scope>NUCLEOTIDE SEQUENCE [LARGE SCALE GENOMIC DNA]</scope>
    <source>
        <strain evidence="11 12">F0195</strain>
    </source>
</reference>
<dbReference type="PATRIC" id="fig|1125712.3.peg.1056"/>
<evidence type="ECO:0000313" key="12">
    <source>
        <dbReference type="Proteomes" id="UP000016638"/>
    </source>
</evidence>
<evidence type="ECO:0000256" key="8">
    <source>
        <dbReference type="PIRSR" id="PIRSR004911-1"/>
    </source>
</evidence>
<dbReference type="EMBL" id="AWEZ01000043">
    <property type="protein sequence ID" value="ERL08658.1"/>
    <property type="molecule type" value="Genomic_DNA"/>
</dbReference>
<feature type="region of interest" description="Disordered" evidence="9">
    <location>
        <begin position="58"/>
        <end position="83"/>
    </location>
</feature>
<dbReference type="InterPro" id="IPR007197">
    <property type="entry name" value="rSAM"/>
</dbReference>
<dbReference type="GO" id="GO:0046872">
    <property type="term" value="F:metal ion binding"/>
    <property type="evidence" value="ECO:0007669"/>
    <property type="project" value="UniProtKB-KW"/>
</dbReference>
<feature type="binding site" evidence="8">
    <location>
        <position position="114"/>
    </location>
    <ligand>
        <name>[4Fe-4S] cluster</name>
        <dbReference type="ChEBI" id="CHEBI:49883"/>
        <note>4Fe-4S-S-AdoMet</note>
    </ligand>
</feature>
<name>U2TRD3_9ACTN</name>
<evidence type="ECO:0000256" key="3">
    <source>
        <dbReference type="ARBA" id="ARBA00022691"/>
    </source>
</evidence>
<dbReference type="eggNOG" id="COG1509">
    <property type="taxonomic scope" value="Bacteria"/>
</dbReference>
<keyword evidence="6" id="KW-0408">Iron</keyword>
<keyword evidence="3" id="KW-0949">S-adenosyl-L-methionine</keyword>
<comment type="caution">
    <text evidence="11">The sequence shown here is derived from an EMBL/GenBank/DDBJ whole genome shotgun (WGS) entry which is preliminary data.</text>
</comment>
<organism evidence="11 12">
    <name type="scientific">Olsenella profusa F0195</name>
    <dbReference type="NCBI Taxonomy" id="1125712"/>
    <lineage>
        <taxon>Bacteria</taxon>
        <taxon>Bacillati</taxon>
        <taxon>Actinomycetota</taxon>
        <taxon>Coriobacteriia</taxon>
        <taxon>Coriobacteriales</taxon>
        <taxon>Atopobiaceae</taxon>
        <taxon>Olsenella</taxon>
    </lineage>
</organism>